<dbReference type="EC" id="2.6.99.2" evidence="4 5"/>
<gene>
    <name evidence="4" type="primary">pdxJ</name>
    <name evidence="6" type="ORF">DAY19_12545</name>
</gene>
<feature type="active site" description="Proton donor" evidence="4">
    <location>
        <position position="203"/>
    </location>
</feature>
<dbReference type="PANTHER" id="PTHR30456:SF0">
    <property type="entry name" value="PYRIDOXINE 5'-PHOSPHATE SYNTHASE"/>
    <property type="match status" value="1"/>
</dbReference>
<dbReference type="Gene3D" id="3.20.20.70">
    <property type="entry name" value="Aldolase class I"/>
    <property type="match status" value="1"/>
</dbReference>
<feature type="binding site" evidence="4">
    <location>
        <position position="55"/>
    </location>
    <ligand>
        <name>1-deoxy-D-xylulose 5-phosphate</name>
        <dbReference type="ChEBI" id="CHEBI:57792"/>
    </ligand>
</feature>
<feature type="binding site" evidence="4">
    <location>
        <position position="204"/>
    </location>
    <ligand>
        <name>3-amino-2-oxopropyl phosphate</name>
        <dbReference type="ChEBI" id="CHEBI:57279"/>
    </ligand>
</feature>
<feature type="binding site" evidence="4">
    <location>
        <position position="108"/>
    </location>
    <ligand>
        <name>1-deoxy-D-xylulose 5-phosphate</name>
        <dbReference type="ChEBI" id="CHEBI:57792"/>
    </ligand>
</feature>
<accession>A0ABY0IE51</accession>
<comment type="pathway">
    <text evidence="4">Cofactor biosynthesis; pyridoxine 5'-phosphate biosynthesis; pyridoxine 5'-phosphate from D-erythrose 4-phosphate: step 5/5.</text>
</comment>
<keyword evidence="7" id="KW-1185">Reference proteome</keyword>
<dbReference type="NCBIfam" id="NF003625">
    <property type="entry name" value="PRK05265.1-3"/>
    <property type="match status" value="1"/>
</dbReference>
<proteinExistence type="inferred from homology"/>
<comment type="caution">
    <text evidence="6">The sequence shown here is derived from an EMBL/GenBank/DDBJ whole genome shotgun (WGS) entry which is preliminary data.</text>
</comment>
<dbReference type="SUPFAM" id="SSF63892">
    <property type="entry name" value="Pyridoxine 5'-phosphate synthase"/>
    <property type="match status" value="1"/>
</dbReference>
<sequence>MSTKNIARLGVNIDHVATLRQQRDEGYPSVADAAAHVLKAGADQITIHLREDRRHIQDTDLTSVMAVTKRYEKPLNLEIGCAKEIVEIAADFRPEWICLVPEKREEKTTEGGLDLLSDNFSKVQDSMNYLREKTPNTKISLFVEADTKVMQRCIDLKADAVEIHTGAYAIDFLKEGDLNPHLEKYVQCFNYLKDSGVSFHAGHGLTMESVKPLLEQGLFVEYNIGHWIVSQAVFSGIANVTSDMLNLFRNHPIK</sequence>
<feature type="active site" description="Proton acceptor" evidence="4">
    <location>
        <position position="48"/>
    </location>
</feature>
<dbReference type="Proteomes" id="UP000443582">
    <property type="component" value="Unassembled WGS sequence"/>
</dbReference>
<feature type="binding site" evidence="4">
    <location>
        <position position="23"/>
    </location>
    <ligand>
        <name>3-amino-2-oxopropyl phosphate</name>
        <dbReference type="ChEBI" id="CHEBI:57279"/>
    </ligand>
</feature>
<name>A0ABY0IE51_9BACT</name>
<evidence type="ECO:0000313" key="7">
    <source>
        <dbReference type="Proteomes" id="UP000443582"/>
    </source>
</evidence>
<evidence type="ECO:0000256" key="3">
    <source>
        <dbReference type="ARBA" id="ARBA00023096"/>
    </source>
</evidence>
<evidence type="ECO:0000256" key="5">
    <source>
        <dbReference type="NCBIfam" id="TIGR00559"/>
    </source>
</evidence>
<keyword evidence="1 4" id="KW-0963">Cytoplasm</keyword>
<protein>
    <recommendedName>
        <fullName evidence="4 5">Pyridoxine 5'-phosphate synthase</fullName>
        <shortName evidence="4">PNP synthase</shortName>
        <ecNumber evidence="4 5">2.6.99.2</ecNumber>
    </recommendedName>
</protein>
<evidence type="ECO:0000313" key="6">
    <source>
        <dbReference type="EMBL" id="RZF20809.1"/>
    </source>
</evidence>
<comment type="subunit">
    <text evidence="4">Homooctamer; tetramer of dimers.</text>
</comment>
<feature type="site" description="Transition state stabilizer" evidence="4">
    <location>
        <position position="162"/>
    </location>
</feature>
<dbReference type="HAMAP" id="MF_00279">
    <property type="entry name" value="PdxJ"/>
    <property type="match status" value="1"/>
</dbReference>
<evidence type="ECO:0000256" key="1">
    <source>
        <dbReference type="ARBA" id="ARBA00022490"/>
    </source>
</evidence>
<feature type="binding site" evidence="4">
    <location>
        <position position="12"/>
    </location>
    <ligand>
        <name>3-amino-2-oxopropyl phosphate</name>
        <dbReference type="ChEBI" id="CHEBI:57279"/>
    </ligand>
</feature>
<dbReference type="NCBIfam" id="NF003627">
    <property type="entry name" value="PRK05265.1-5"/>
    <property type="match status" value="1"/>
</dbReference>
<reference evidence="7" key="1">
    <citation type="journal article" date="2019" name="Int. J. Syst. Evol. Microbiol.">
        <title>Halobacteriovorax valvorus sp. nov., a novel prokaryotic predator isolated from coastal seawater of China.</title>
        <authorList>
            <person name="Chen M.-X."/>
        </authorList>
    </citation>
    <scope>NUCLEOTIDE SEQUENCE [LARGE SCALE GENOMIC DNA]</scope>
    <source>
        <strain evidence="7">BL9</strain>
    </source>
</reference>
<evidence type="ECO:0000256" key="4">
    <source>
        <dbReference type="HAMAP-Rule" id="MF_00279"/>
    </source>
</evidence>
<feature type="binding site" evidence="4">
    <location>
        <begin position="14"/>
        <end position="15"/>
    </location>
    <ligand>
        <name>1-deoxy-D-xylulose 5-phosphate</name>
        <dbReference type="ChEBI" id="CHEBI:57792"/>
    </ligand>
</feature>
<organism evidence="6 7">
    <name type="scientific">Halobacteriovorax vibrionivorans</name>
    <dbReference type="NCBI Taxonomy" id="2152716"/>
    <lineage>
        <taxon>Bacteria</taxon>
        <taxon>Pseudomonadati</taxon>
        <taxon>Bdellovibrionota</taxon>
        <taxon>Bacteriovoracia</taxon>
        <taxon>Bacteriovoracales</taxon>
        <taxon>Halobacteriovoraceae</taxon>
        <taxon>Halobacteriovorax</taxon>
    </lineage>
</organism>
<feature type="binding site" evidence="4">
    <location>
        <begin position="225"/>
        <end position="226"/>
    </location>
    <ligand>
        <name>3-amino-2-oxopropyl phosphate</name>
        <dbReference type="ChEBI" id="CHEBI:57279"/>
    </ligand>
</feature>
<dbReference type="InterPro" id="IPR004569">
    <property type="entry name" value="PyrdxlP_synth_PdxJ"/>
</dbReference>
<comment type="similarity">
    <text evidence="4">Belongs to the PNP synthase family.</text>
</comment>
<dbReference type="NCBIfam" id="TIGR00559">
    <property type="entry name" value="pdxJ"/>
    <property type="match status" value="1"/>
</dbReference>
<feature type="binding site" evidence="4">
    <location>
        <position position="50"/>
    </location>
    <ligand>
        <name>1-deoxy-D-xylulose 5-phosphate</name>
        <dbReference type="ChEBI" id="CHEBI:57792"/>
    </ligand>
</feature>
<dbReference type="InterPro" id="IPR013785">
    <property type="entry name" value="Aldolase_TIM"/>
</dbReference>
<comment type="function">
    <text evidence="4">Catalyzes the complicated ring closure reaction between the two acyclic compounds 1-deoxy-D-xylulose-5-phosphate (DXP) and 3-amino-2-oxopropyl phosphate (1-amino-acetone-3-phosphate or AAP) to form pyridoxine 5'-phosphate (PNP) and inorganic phosphate.</text>
</comment>
<dbReference type="EMBL" id="QDKL01000003">
    <property type="protein sequence ID" value="RZF20809.1"/>
    <property type="molecule type" value="Genomic_DNA"/>
</dbReference>
<dbReference type="Pfam" id="PF03740">
    <property type="entry name" value="PdxJ"/>
    <property type="match status" value="1"/>
</dbReference>
<comment type="catalytic activity">
    <reaction evidence="4">
        <text>3-amino-2-oxopropyl phosphate + 1-deoxy-D-xylulose 5-phosphate = pyridoxine 5'-phosphate + phosphate + 2 H2O + H(+)</text>
        <dbReference type="Rhea" id="RHEA:15265"/>
        <dbReference type="ChEBI" id="CHEBI:15377"/>
        <dbReference type="ChEBI" id="CHEBI:15378"/>
        <dbReference type="ChEBI" id="CHEBI:43474"/>
        <dbReference type="ChEBI" id="CHEBI:57279"/>
        <dbReference type="ChEBI" id="CHEBI:57792"/>
        <dbReference type="ChEBI" id="CHEBI:58589"/>
        <dbReference type="EC" id="2.6.99.2"/>
    </reaction>
</comment>
<dbReference type="RefSeq" id="WP_115362991.1">
    <property type="nucleotide sequence ID" value="NZ_QDKL01000003.1"/>
</dbReference>
<evidence type="ECO:0000256" key="2">
    <source>
        <dbReference type="ARBA" id="ARBA00022679"/>
    </source>
</evidence>
<comment type="subcellular location">
    <subcellularLocation>
        <location evidence="4">Cytoplasm</location>
    </subcellularLocation>
</comment>
<keyword evidence="2 4" id="KW-0808">Transferase</keyword>
<dbReference type="InterPro" id="IPR036130">
    <property type="entry name" value="Pyridoxine-5'_phos_synth"/>
</dbReference>
<dbReference type="GO" id="GO:0033856">
    <property type="term" value="F:pyridoxine 5'-phosphate synthase activity"/>
    <property type="evidence" value="ECO:0007669"/>
    <property type="project" value="UniProtKB-EC"/>
</dbReference>
<dbReference type="PANTHER" id="PTHR30456">
    <property type="entry name" value="PYRIDOXINE 5'-PHOSPHATE SYNTHASE"/>
    <property type="match status" value="1"/>
</dbReference>
<keyword evidence="3 4" id="KW-0664">Pyridoxine biosynthesis</keyword>
<feature type="active site" description="Proton acceptor" evidence="4">
    <location>
        <position position="78"/>
    </location>
</feature>